<evidence type="ECO:0000313" key="1">
    <source>
        <dbReference type="EMBL" id="CAG8648609.1"/>
    </source>
</evidence>
<sequence>MGYARLVYNMVVANYIHNHRMNKQFFFRILLKHRIKTTKEWVFMKKVPYEVLDYSITSAILARDEVIRRNHELRSQGQPPRHKLNFLSKK</sequence>
<accession>A0ACA9NDW9</accession>
<name>A0ACA9NDW9_9GLOM</name>
<protein>
    <submittedName>
        <fullName evidence="1">16947_t:CDS:1</fullName>
    </submittedName>
</protein>
<comment type="caution">
    <text evidence="1">The sequence shown here is derived from an EMBL/GenBank/DDBJ whole genome shotgun (WGS) entry which is preliminary data.</text>
</comment>
<reference evidence="1" key="1">
    <citation type="submission" date="2021-06" db="EMBL/GenBank/DDBJ databases">
        <authorList>
            <person name="Kallberg Y."/>
            <person name="Tangrot J."/>
            <person name="Rosling A."/>
        </authorList>
    </citation>
    <scope>NUCLEOTIDE SEQUENCE</scope>
    <source>
        <strain evidence="1">28 12/20/2015</strain>
    </source>
</reference>
<proteinExistence type="predicted"/>
<gene>
    <name evidence="1" type="ORF">SPELUC_LOCUS8829</name>
</gene>
<dbReference type="EMBL" id="CAJVPW010013825">
    <property type="protein sequence ID" value="CAG8648609.1"/>
    <property type="molecule type" value="Genomic_DNA"/>
</dbReference>
<organism evidence="1 2">
    <name type="scientific">Cetraspora pellucida</name>
    <dbReference type="NCBI Taxonomy" id="1433469"/>
    <lineage>
        <taxon>Eukaryota</taxon>
        <taxon>Fungi</taxon>
        <taxon>Fungi incertae sedis</taxon>
        <taxon>Mucoromycota</taxon>
        <taxon>Glomeromycotina</taxon>
        <taxon>Glomeromycetes</taxon>
        <taxon>Diversisporales</taxon>
        <taxon>Gigasporaceae</taxon>
        <taxon>Cetraspora</taxon>
    </lineage>
</organism>
<keyword evidence="2" id="KW-1185">Reference proteome</keyword>
<dbReference type="Proteomes" id="UP000789366">
    <property type="component" value="Unassembled WGS sequence"/>
</dbReference>
<evidence type="ECO:0000313" key="2">
    <source>
        <dbReference type="Proteomes" id="UP000789366"/>
    </source>
</evidence>
<feature type="non-terminal residue" evidence="1">
    <location>
        <position position="90"/>
    </location>
</feature>